<comment type="caution">
    <text evidence="1">The sequence shown here is derived from an EMBL/GenBank/DDBJ whole genome shotgun (WGS) entry which is preliminary data.</text>
</comment>
<dbReference type="AlphaFoldDB" id="A0A2V1AXD4"/>
<organism evidence="1 2">
    <name type="scientific">Candidozyma haemuli</name>
    <dbReference type="NCBI Taxonomy" id="45357"/>
    <lineage>
        <taxon>Eukaryota</taxon>
        <taxon>Fungi</taxon>
        <taxon>Dikarya</taxon>
        <taxon>Ascomycota</taxon>
        <taxon>Saccharomycotina</taxon>
        <taxon>Pichiomycetes</taxon>
        <taxon>Metschnikowiaceae</taxon>
        <taxon>Candidozyma</taxon>
    </lineage>
</organism>
<reference evidence="1 2" key="1">
    <citation type="submission" date="2017-12" db="EMBL/GenBank/DDBJ databases">
        <title>Genome Sequence of a Multidrug-Resistant Candida haemulonii Isolate from a Patient with Chronic Leg Ulcers in Israel.</title>
        <authorList>
            <person name="Chow N.A."/>
            <person name="Gade L."/>
            <person name="Batra D."/>
            <person name="Rowe L.A."/>
            <person name="Ben-Ami R."/>
            <person name="Loparev V.N."/>
            <person name="Litvintseva A.P."/>
        </authorList>
    </citation>
    <scope>NUCLEOTIDE SEQUENCE [LARGE SCALE GENOMIC DNA]</scope>
    <source>
        <strain evidence="1 2">B11899</strain>
    </source>
</reference>
<dbReference type="GO" id="GO:0000736">
    <property type="term" value="P:double-strand break repair via single-strand annealing, removal of nonhomologous ends"/>
    <property type="evidence" value="ECO:0007669"/>
    <property type="project" value="InterPro"/>
</dbReference>
<protein>
    <submittedName>
        <fullName evidence="1">Uncharacterized protein</fullName>
    </submittedName>
</protein>
<dbReference type="VEuPathDB" id="FungiDB:CXQ85_005087"/>
<name>A0A2V1AXD4_9ASCO</name>
<gene>
    <name evidence="1" type="ORF">CXQ85_005087</name>
</gene>
<dbReference type="RefSeq" id="XP_025343458.1">
    <property type="nucleotide sequence ID" value="XM_025488691.1"/>
</dbReference>
<accession>A0A2V1AXD4</accession>
<evidence type="ECO:0000313" key="1">
    <source>
        <dbReference type="EMBL" id="PVH22518.1"/>
    </source>
</evidence>
<dbReference type="Proteomes" id="UP000244309">
    <property type="component" value="Unassembled WGS sequence"/>
</dbReference>
<proteinExistence type="predicted"/>
<dbReference type="OrthoDB" id="4034365at2759"/>
<dbReference type="InterPro" id="IPR021624">
    <property type="entry name" value="Saw1"/>
</dbReference>
<dbReference type="EMBL" id="PKFO01000008">
    <property type="protein sequence ID" value="PVH22518.1"/>
    <property type="molecule type" value="Genomic_DNA"/>
</dbReference>
<sequence length="207" mass="23619">MPGTTTYIKVAPGCAIPARVFIDRKRILSNGTVAINDRSIIKLSSINSLRLSNNDITNLVMDIKEELEKILFHEPLRELFPSKFVHGSDRLARDIGTRWKCKVVASLGYVATLRYKLGYLRDVEDMAFLEDRKVDVSARDSARTALLTKELKFTFLERDEEEIHEEENVIDDKKMLSYKLNKSALLNNSIVDSLCLYVTSRPHSQKA</sequence>
<dbReference type="GO" id="GO:0070336">
    <property type="term" value="F:flap-structured DNA binding"/>
    <property type="evidence" value="ECO:0007669"/>
    <property type="project" value="InterPro"/>
</dbReference>
<dbReference type="Pfam" id="PF11561">
    <property type="entry name" value="Saw1"/>
    <property type="match status" value="1"/>
</dbReference>
<keyword evidence="2" id="KW-1185">Reference proteome</keyword>
<evidence type="ECO:0000313" key="2">
    <source>
        <dbReference type="Proteomes" id="UP000244309"/>
    </source>
</evidence>
<dbReference type="GeneID" id="37010417"/>